<organism evidence="5 6">
    <name type="scientific">Rhizobium oryzicola</name>
    <dbReference type="NCBI Taxonomy" id="1232668"/>
    <lineage>
        <taxon>Bacteria</taxon>
        <taxon>Pseudomonadati</taxon>
        <taxon>Pseudomonadota</taxon>
        <taxon>Alphaproteobacteria</taxon>
        <taxon>Hyphomicrobiales</taxon>
        <taxon>Rhizobiaceae</taxon>
        <taxon>Rhizobium/Agrobacterium group</taxon>
        <taxon>Rhizobium</taxon>
    </lineage>
</organism>
<proteinExistence type="inferred from homology"/>
<feature type="domain" description="Acyl-CoA dehydrogenase C-terminal" evidence="4">
    <location>
        <begin position="246"/>
        <end position="377"/>
    </location>
</feature>
<evidence type="ECO:0000256" key="1">
    <source>
        <dbReference type="ARBA" id="ARBA00023002"/>
    </source>
</evidence>
<dbReference type="InterPro" id="IPR036250">
    <property type="entry name" value="AcylCo_DH-like_C"/>
</dbReference>
<dbReference type="InterPro" id="IPR013786">
    <property type="entry name" value="AcylCoA_DH/ox_N"/>
</dbReference>
<dbReference type="InterPro" id="IPR046373">
    <property type="entry name" value="Acyl-CoA_Oxase/DH_mid-dom_sf"/>
</dbReference>
<comment type="similarity">
    <text evidence="2">Belongs to the HpaH/HsaA monooxygenase family.</text>
</comment>
<dbReference type="Gene3D" id="1.20.140.10">
    <property type="entry name" value="Butyryl-CoA Dehydrogenase, subunit A, domain 3"/>
    <property type="match status" value="1"/>
</dbReference>
<evidence type="ECO:0000313" key="5">
    <source>
        <dbReference type="EMBL" id="MDO1583474.1"/>
    </source>
</evidence>
<name>A0ABT8SZ57_9HYPH</name>
<comment type="caution">
    <text evidence="5">The sequence shown here is derived from an EMBL/GenBank/DDBJ whole genome shotgun (WGS) entry which is preliminary data.</text>
</comment>
<sequence>MPKASAEKVNTAHSSNWVDKAREAAPALRPHAAANEAAGCLTSPTLDTLRENGFFTMLAARPFGGAEVSPVEALEVYETLCEADAAAGWVVMASNVAIGSASGYLPTEGARKVFSGGIPIIAGNGGPFGRADVDGKGFRLSGRWSYGSGVLHSQWIHSGGRVFENGKPRVNPVTGQPEVRTFIVPTEQAKMLGNWDVVGLRGTGSVDYEFNDVFVPEEFTHFPDANVAQQGGNLFRLGIVGMSPLGHTGAALGIARRALTELAALAESPDGRPSRLAVQGGDDQFQENYGLAEGQLRAARALCYEVWRDISDTLGAGNPVQTRQYTLARLALVHVTNTAADVCVFAHKAAGGISIRDTALQRCFRDMFTASQHRIVSNSFAKDCARDLLGQAADKIWAIRGLIDRPVEIKPL</sequence>
<protein>
    <submittedName>
        <fullName evidence="5">Acyl-CoA dehydrogenase family protein</fullName>
    </submittedName>
</protein>
<evidence type="ECO:0000256" key="2">
    <source>
        <dbReference type="ARBA" id="ARBA00049661"/>
    </source>
</evidence>
<reference evidence="5" key="2">
    <citation type="submission" date="2023-07" db="EMBL/GenBank/DDBJ databases">
        <authorList>
            <person name="Sun H."/>
        </authorList>
    </citation>
    <scope>NUCLEOTIDE SEQUENCE</scope>
    <source>
        <strain evidence="5">05753</strain>
    </source>
</reference>
<dbReference type="Gene3D" id="2.40.110.10">
    <property type="entry name" value="Butyryl-CoA Dehydrogenase, subunit A, domain 2"/>
    <property type="match status" value="1"/>
</dbReference>
<dbReference type="SUPFAM" id="SSF56645">
    <property type="entry name" value="Acyl-CoA dehydrogenase NM domain-like"/>
    <property type="match status" value="1"/>
</dbReference>
<dbReference type="RefSeq" id="WP_302077662.1">
    <property type="nucleotide sequence ID" value="NZ_JAUKWQ010000004.1"/>
</dbReference>
<feature type="domain" description="Acyl-CoA dehydrogenase/oxidase N-terminal" evidence="3">
    <location>
        <begin position="22"/>
        <end position="98"/>
    </location>
</feature>
<dbReference type="InterPro" id="IPR037069">
    <property type="entry name" value="AcylCoA_DH/ox_N_sf"/>
</dbReference>
<dbReference type="InterPro" id="IPR050741">
    <property type="entry name" value="Acyl-CoA_dehydrogenase"/>
</dbReference>
<dbReference type="Gene3D" id="1.10.540.10">
    <property type="entry name" value="Acyl-CoA dehydrogenase/oxidase, N-terminal domain"/>
    <property type="match status" value="1"/>
</dbReference>
<dbReference type="InterPro" id="IPR013107">
    <property type="entry name" value="Acyl-CoA_DH_C"/>
</dbReference>
<dbReference type="EMBL" id="JAUKWQ010000004">
    <property type="protein sequence ID" value="MDO1583474.1"/>
    <property type="molecule type" value="Genomic_DNA"/>
</dbReference>
<dbReference type="InterPro" id="IPR009100">
    <property type="entry name" value="AcylCoA_DH/oxidase_NM_dom_sf"/>
</dbReference>
<accession>A0ABT8SZ57</accession>
<dbReference type="PIRSF" id="PIRSF016578">
    <property type="entry name" value="HsaA"/>
    <property type="match status" value="1"/>
</dbReference>
<keyword evidence="6" id="KW-1185">Reference proteome</keyword>
<evidence type="ECO:0000259" key="3">
    <source>
        <dbReference type="Pfam" id="PF02771"/>
    </source>
</evidence>
<gene>
    <name evidence="5" type="ORF">Q2T52_15405</name>
</gene>
<reference evidence="5" key="1">
    <citation type="journal article" date="2015" name="Int. J. Syst. Evol. Microbiol.">
        <title>Rhizobium oryzicola sp. nov., potential plant-growth-promoting endophytic bacteria isolated from rice roots.</title>
        <authorList>
            <person name="Zhang X.X."/>
            <person name="Gao J.S."/>
            <person name="Cao Y.H."/>
            <person name="Sheirdil R.A."/>
            <person name="Wang X.C."/>
            <person name="Zhang L."/>
        </authorList>
    </citation>
    <scope>NUCLEOTIDE SEQUENCE</scope>
    <source>
        <strain evidence="5">05753</strain>
    </source>
</reference>
<evidence type="ECO:0000313" key="6">
    <source>
        <dbReference type="Proteomes" id="UP001169006"/>
    </source>
</evidence>
<dbReference type="SUPFAM" id="SSF47203">
    <property type="entry name" value="Acyl-CoA dehydrogenase C-terminal domain-like"/>
    <property type="match status" value="1"/>
</dbReference>
<dbReference type="Proteomes" id="UP001169006">
    <property type="component" value="Unassembled WGS sequence"/>
</dbReference>
<keyword evidence="1" id="KW-0560">Oxidoreductase</keyword>
<dbReference type="Pfam" id="PF02771">
    <property type="entry name" value="Acyl-CoA_dh_N"/>
    <property type="match status" value="1"/>
</dbReference>
<dbReference type="PANTHER" id="PTHR48083:SF5">
    <property type="entry name" value="NRGC PROTEIN"/>
    <property type="match status" value="1"/>
</dbReference>
<dbReference type="PANTHER" id="PTHR48083">
    <property type="entry name" value="MEDIUM-CHAIN SPECIFIC ACYL-COA DEHYDROGENASE, MITOCHONDRIAL-RELATED"/>
    <property type="match status" value="1"/>
</dbReference>
<evidence type="ECO:0000259" key="4">
    <source>
        <dbReference type="Pfam" id="PF08028"/>
    </source>
</evidence>
<dbReference type="Pfam" id="PF08028">
    <property type="entry name" value="Acyl-CoA_dh_2"/>
    <property type="match status" value="1"/>
</dbReference>